<evidence type="ECO:0000313" key="2">
    <source>
        <dbReference type="EMBL" id="RPB21790.1"/>
    </source>
</evidence>
<sequence length="70" mass="7773">MGVNNTPPSSTFSLLHTLHTSFTIRLPCVLLGRYLNIHTNRCLGSQIKNTGQTVEDPEEGWRSITSRGAF</sequence>
<accession>A0A3N4LFX7</accession>
<dbReference type="InParanoid" id="A0A3N4LFX7"/>
<reference evidence="2 3" key="1">
    <citation type="journal article" date="2018" name="Nat. Ecol. Evol.">
        <title>Pezizomycetes genomes reveal the molecular basis of ectomycorrhizal truffle lifestyle.</title>
        <authorList>
            <person name="Murat C."/>
            <person name="Payen T."/>
            <person name="Noel B."/>
            <person name="Kuo A."/>
            <person name="Morin E."/>
            <person name="Chen J."/>
            <person name="Kohler A."/>
            <person name="Krizsan K."/>
            <person name="Balestrini R."/>
            <person name="Da Silva C."/>
            <person name="Montanini B."/>
            <person name="Hainaut M."/>
            <person name="Levati E."/>
            <person name="Barry K.W."/>
            <person name="Belfiori B."/>
            <person name="Cichocki N."/>
            <person name="Clum A."/>
            <person name="Dockter R.B."/>
            <person name="Fauchery L."/>
            <person name="Guy J."/>
            <person name="Iotti M."/>
            <person name="Le Tacon F."/>
            <person name="Lindquist E.A."/>
            <person name="Lipzen A."/>
            <person name="Malagnac F."/>
            <person name="Mello A."/>
            <person name="Molinier V."/>
            <person name="Miyauchi S."/>
            <person name="Poulain J."/>
            <person name="Riccioni C."/>
            <person name="Rubini A."/>
            <person name="Sitrit Y."/>
            <person name="Splivallo R."/>
            <person name="Traeger S."/>
            <person name="Wang M."/>
            <person name="Zifcakova L."/>
            <person name="Wipf D."/>
            <person name="Zambonelli A."/>
            <person name="Paolocci F."/>
            <person name="Nowrousian M."/>
            <person name="Ottonello S."/>
            <person name="Baldrian P."/>
            <person name="Spatafora J.W."/>
            <person name="Henrissat B."/>
            <person name="Nagy L.G."/>
            <person name="Aury J.M."/>
            <person name="Wincker P."/>
            <person name="Grigoriev I.V."/>
            <person name="Bonfante P."/>
            <person name="Martin F.M."/>
        </authorList>
    </citation>
    <scope>NUCLEOTIDE SEQUENCE [LARGE SCALE GENOMIC DNA]</scope>
    <source>
        <strain evidence="2 3">ATCC MYA-4762</strain>
    </source>
</reference>
<keyword evidence="3" id="KW-1185">Reference proteome</keyword>
<proteinExistence type="predicted"/>
<name>A0A3N4LFX7_9PEZI</name>
<gene>
    <name evidence="2" type="ORF">L211DRAFT_840427</name>
</gene>
<evidence type="ECO:0000256" key="1">
    <source>
        <dbReference type="SAM" id="MobiDB-lite"/>
    </source>
</evidence>
<feature type="region of interest" description="Disordered" evidence="1">
    <location>
        <begin position="51"/>
        <end position="70"/>
    </location>
</feature>
<organism evidence="2 3">
    <name type="scientific">Terfezia boudieri ATCC MYA-4762</name>
    <dbReference type="NCBI Taxonomy" id="1051890"/>
    <lineage>
        <taxon>Eukaryota</taxon>
        <taxon>Fungi</taxon>
        <taxon>Dikarya</taxon>
        <taxon>Ascomycota</taxon>
        <taxon>Pezizomycotina</taxon>
        <taxon>Pezizomycetes</taxon>
        <taxon>Pezizales</taxon>
        <taxon>Pezizaceae</taxon>
        <taxon>Terfezia</taxon>
    </lineage>
</organism>
<dbReference type="Proteomes" id="UP000267821">
    <property type="component" value="Unassembled WGS sequence"/>
</dbReference>
<dbReference type="AlphaFoldDB" id="A0A3N4LFX7"/>
<dbReference type="EMBL" id="ML121557">
    <property type="protein sequence ID" value="RPB21790.1"/>
    <property type="molecule type" value="Genomic_DNA"/>
</dbReference>
<protein>
    <submittedName>
        <fullName evidence="2">Uncharacterized protein</fullName>
    </submittedName>
</protein>
<evidence type="ECO:0000313" key="3">
    <source>
        <dbReference type="Proteomes" id="UP000267821"/>
    </source>
</evidence>